<keyword evidence="2" id="KW-1185">Reference proteome</keyword>
<gene>
    <name evidence="1" type="ORF">PSON_ATCC_30995.1.T0160088</name>
</gene>
<sequence length="77" mass="9015">MRQKDRQKSKGKYLSISKELVQIVDVHGGPNCKNWGQVARHLEAQVGIKIEKAYRLKRAQQIYMNKYIQMGIICRLQ</sequence>
<dbReference type="EMBL" id="CAJJDN010000016">
    <property type="protein sequence ID" value="CAD8061998.1"/>
    <property type="molecule type" value="Genomic_DNA"/>
</dbReference>
<organism evidence="1 2">
    <name type="scientific">Paramecium sonneborni</name>
    <dbReference type="NCBI Taxonomy" id="65129"/>
    <lineage>
        <taxon>Eukaryota</taxon>
        <taxon>Sar</taxon>
        <taxon>Alveolata</taxon>
        <taxon>Ciliophora</taxon>
        <taxon>Intramacronucleata</taxon>
        <taxon>Oligohymenophorea</taxon>
        <taxon>Peniculida</taxon>
        <taxon>Parameciidae</taxon>
        <taxon>Paramecium</taxon>
    </lineage>
</organism>
<name>A0A8S1L284_9CILI</name>
<comment type="caution">
    <text evidence="1">The sequence shown here is derived from an EMBL/GenBank/DDBJ whole genome shotgun (WGS) entry which is preliminary data.</text>
</comment>
<evidence type="ECO:0000313" key="1">
    <source>
        <dbReference type="EMBL" id="CAD8061998.1"/>
    </source>
</evidence>
<evidence type="ECO:0000313" key="2">
    <source>
        <dbReference type="Proteomes" id="UP000692954"/>
    </source>
</evidence>
<proteinExistence type="predicted"/>
<reference evidence="1" key="1">
    <citation type="submission" date="2021-01" db="EMBL/GenBank/DDBJ databases">
        <authorList>
            <consortium name="Genoscope - CEA"/>
            <person name="William W."/>
        </authorList>
    </citation>
    <scope>NUCLEOTIDE SEQUENCE</scope>
</reference>
<dbReference type="Proteomes" id="UP000692954">
    <property type="component" value="Unassembled WGS sequence"/>
</dbReference>
<accession>A0A8S1L284</accession>
<dbReference type="AlphaFoldDB" id="A0A8S1L284"/>
<protein>
    <submittedName>
        <fullName evidence="1">Uncharacterized protein</fullName>
    </submittedName>
</protein>